<sequence length="228" mass="22782">MSEVCLSTSLALLPNILSACAISEQDFDINVATLEKFCIPGSCNTEWAKYFDATRAACPNVSSAGQLTPETCCANKQACVDAVKAQTAPQPGGQPGTGLTDPVPTGVCKSHSVAQNETCFDIAKANNLTLPEFEGFNSDVSCGPTLQTGSIVCLSSGSKPSASPSATAIGATTSASATASAGSSATSSSASATATSTAASGDAKSSAKALNKSIFSLAVMVVFSLCIN</sequence>
<reference evidence="2" key="1">
    <citation type="submission" date="2020-05" db="EMBL/GenBank/DDBJ databases">
        <title>Phylogenomic resolution of chytrid fungi.</title>
        <authorList>
            <person name="Stajich J.E."/>
            <person name="Amses K."/>
            <person name="Simmons R."/>
            <person name="Seto K."/>
            <person name="Myers J."/>
            <person name="Bonds A."/>
            <person name="Quandt C.A."/>
            <person name="Barry K."/>
            <person name="Liu P."/>
            <person name="Grigoriev I."/>
            <person name="Longcore J.E."/>
            <person name="James T.Y."/>
        </authorList>
    </citation>
    <scope>NUCLEOTIDE SEQUENCE</scope>
    <source>
        <strain evidence="2">JEL0476</strain>
    </source>
</reference>
<evidence type="ECO:0000256" key="1">
    <source>
        <dbReference type="SAM" id="SignalP"/>
    </source>
</evidence>
<gene>
    <name evidence="2" type="ORF">HK099_005125</name>
</gene>
<evidence type="ECO:0000313" key="2">
    <source>
        <dbReference type="EMBL" id="KAJ3218252.1"/>
    </source>
</evidence>
<dbReference type="InterPro" id="IPR018392">
    <property type="entry name" value="LysM"/>
</dbReference>
<protein>
    <recommendedName>
        <fullName evidence="4">LysM domain-containing protein</fullName>
    </recommendedName>
</protein>
<dbReference type="Gene3D" id="3.10.350.10">
    <property type="entry name" value="LysM domain"/>
    <property type="match status" value="1"/>
</dbReference>
<organism evidence="2 3">
    <name type="scientific">Clydaea vesicula</name>
    <dbReference type="NCBI Taxonomy" id="447962"/>
    <lineage>
        <taxon>Eukaryota</taxon>
        <taxon>Fungi</taxon>
        <taxon>Fungi incertae sedis</taxon>
        <taxon>Chytridiomycota</taxon>
        <taxon>Chytridiomycota incertae sedis</taxon>
        <taxon>Chytridiomycetes</taxon>
        <taxon>Lobulomycetales</taxon>
        <taxon>Lobulomycetaceae</taxon>
        <taxon>Clydaea</taxon>
    </lineage>
</organism>
<evidence type="ECO:0000313" key="3">
    <source>
        <dbReference type="Proteomes" id="UP001211065"/>
    </source>
</evidence>
<keyword evidence="1" id="KW-0732">Signal</keyword>
<feature type="signal peptide" evidence="1">
    <location>
        <begin position="1"/>
        <end position="21"/>
    </location>
</feature>
<feature type="chain" id="PRO_5042009107" description="LysM domain-containing protein" evidence="1">
    <location>
        <begin position="22"/>
        <end position="228"/>
    </location>
</feature>
<accession>A0AAD5TZM9</accession>
<dbReference type="EMBL" id="JADGJW010000389">
    <property type="protein sequence ID" value="KAJ3218252.1"/>
    <property type="molecule type" value="Genomic_DNA"/>
</dbReference>
<dbReference type="AlphaFoldDB" id="A0AAD5TZM9"/>
<proteinExistence type="predicted"/>
<dbReference type="CDD" id="cd00118">
    <property type="entry name" value="LysM"/>
    <property type="match status" value="1"/>
</dbReference>
<evidence type="ECO:0008006" key="4">
    <source>
        <dbReference type="Google" id="ProtNLM"/>
    </source>
</evidence>
<dbReference type="Proteomes" id="UP001211065">
    <property type="component" value="Unassembled WGS sequence"/>
</dbReference>
<comment type="caution">
    <text evidence="2">The sequence shown here is derived from an EMBL/GenBank/DDBJ whole genome shotgun (WGS) entry which is preliminary data.</text>
</comment>
<name>A0AAD5TZM9_9FUNG</name>
<dbReference type="InterPro" id="IPR036779">
    <property type="entry name" value="LysM_dom_sf"/>
</dbReference>
<keyword evidence="3" id="KW-1185">Reference proteome</keyword>